<keyword evidence="12" id="KW-0378">Hydrolase</keyword>
<evidence type="ECO:0000256" key="5">
    <source>
        <dbReference type="ARBA" id="ARBA00001947"/>
    </source>
</evidence>
<evidence type="ECO:0000256" key="10">
    <source>
        <dbReference type="ARBA" id="ARBA00022490"/>
    </source>
</evidence>
<protein>
    <recommendedName>
        <fullName evidence="9">Regucalcin</fullName>
        <ecNumber evidence="8">3.1.1.17</ecNumber>
    </recommendedName>
    <alternativeName>
        <fullName evidence="14">Gluconolactonase</fullName>
    </alternativeName>
</protein>
<keyword evidence="13" id="KW-0106">Calcium</keyword>
<evidence type="ECO:0000256" key="11">
    <source>
        <dbReference type="ARBA" id="ARBA00022723"/>
    </source>
</evidence>
<evidence type="ECO:0000256" key="14">
    <source>
        <dbReference type="ARBA" id="ARBA00032464"/>
    </source>
</evidence>
<evidence type="ECO:0000256" key="3">
    <source>
        <dbReference type="ARBA" id="ARBA00001936"/>
    </source>
</evidence>
<dbReference type="EC" id="3.1.1.17" evidence="8"/>
<dbReference type="PANTHER" id="PTHR10907">
    <property type="entry name" value="REGUCALCIN"/>
    <property type="match status" value="1"/>
</dbReference>
<keyword evidence="11" id="KW-0479">Metal-binding</keyword>
<dbReference type="PRINTS" id="PR01791">
    <property type="entry name" value="REGUCALCIN"/>
</dbReference>
<sequence length="284" mass="29618">MTAEVAVPGRARVGEGPVWVAGTRRLHWVDIPAGHIHTSDPAVGRTTSIELPTLVGAAVPRRGGGFVAATAEGFASVEADGSMTVRRAILPDGERMNDAKCDSQGRLWAGSTAMDFEPGKGALHVLMPDWTSRVVLDDLALPNGLDWSPDGHTFYLADSIAGEISAFDTEPGSTRIGRRRTLFRIPAHSGLPDGLTVDAAGCLWVAIWGGDRLARISPDGDLLGEYPMPVHQPSSCAFGGPRLDVLYVTSAREGLDLADGDPAGSVFALAGTGAVGRPSTAFAG</sequence>
<dbReference type="SUPFAM" id="SSF63829">
    <property type="entry name" value="Calcium-dependent phosphotriesterase"/>
    <property type="match status" value="1"/>
</dbReference>
<comment type="cofactor">
    <cofactor evidence="2">
        <name>Ca(2+)</name>
        <dbReference type="ChEBI" id="CHEBI:29108"/>
    </cofactor>
</comment>
<name>A0ABP7CHY7_9ACTN</name>
<proteinExistence type="inferred from homology"/>
<comment type="cofactor">
    <cofactor evidence="5">
        <name>Zn(2+)</name>
        <dbReference type="ChEBI" id="CHEBI:29105"/>
    </cofactor>
</comment>
<comment type="caution">
    <text evidence="16">The sequence shown here is derived from an EMBL/GenBank/DDBJ whole genome shotgun (WGS) entry which is preliminary data.</text>
</comment>
<dbReference type="InterPro" id="IPR008367">
    <property type="entry name" value="Regucalcin"/>
</dbReference>
<dbReference type="RefSeq" id="WP_344886402.1">
    <property type="nucleotide sequence ID" value="NZ_BAAAZP010000111.1"/>
</dbReference>
<comment type="catalytic activity">
    <reaction evidence="1">
        <text>D-glucono-1,5-lactone + H2O = D-gluconate + H(+)</text>
        <dbReference type="Rhea" id="RHEA:10440"/>
        <dbReference type="ChEBI" id="CHEBI:15377"/>
        <dbReference type="ChEBI" id="CHEBI:15378"/>
        <dbReference type="ChEBI" id="CHEBI:16217"/>
        <dbReference type="ChEBI" id="CHEBI:18391"/>
        <dbReference type="EC" id="3.1.1.17"/>
    </reaction>
</comment>
<evidence type="ECO:0000313" key="17">
    <source>
        <dbReference type="Proteomes" id="UP001500902"/>
    </source>
</evidence>
<evidence type="ECO:0000256" key="6">
    <source>
        <dbReference type="ARBA" id="ARBA00004496"/>
    </source>
</evidence>
<keyword evidence="10" id="KW-0963">Cytoplasm</keyword>
<dbReference type="InterPro" id="IPR013658">
    <property type="entry name" value="SGL"/>
</dbReference>
<evidence type="ECO:0000256" key="7">
    <source>
        <dbReference type="ARBA" id="ARBA00008853"/>
    </source>
</evidence>
<evidence type="ECO:0000259" key="15">
    <source>
        <dbReference type="Pfam" id="PF08450"/>
    </source>
</evidence>
<evidence type="ECO:0000256" key="4">
    <source>
        <dbReference type="ARBA" id="ARBA00001946"/>
    </source>
</evidence>
<dbReference type="Pfam" id="PF08450">
    <property type="entry name" value="SGL"/>
    <property type="match status" value="1"/>
</dbReference>
<evidence type="ECO:0000256" key="13">
    <source>
        <dbReference type="ARBA" id="ARBA00022837"/>
    </source>
</evidence>
<gene>
    <name evidence="16" type="ORF">GCM10022224_063160</name>
</gene>
<organism evidence="16 17">
    <name type="scientific">Nonomuraea antimicrobica</name>
    <dbReference type="NCBI Taxonomy" id="561173"/>
    <lineage>
        <taxon>Bacteria</taxon>
        <taxon>Bacillati</taxon>
        <taxon>Actinomycetota</taxon>
        <taxon>Actinomycetes</taxon>
        <taxon>Streptosporangiales</taxon>
        <taxon>Streptosporangiaceae</taxon>
        <taxon>Nonomuraea</taxon>
    </lineage>
</organism>
<accession>A0ABP7CHY7</accession>
<dbReference type="PRINTS" id="PR01790">
    <property type="entry name" value="SMP30FAMILY"/>
</dbReference>
<reference evidence="17" key="1">
    <citation type="journal article" date="2019" name="Int. J. Syst. Evol. Microbiol.">
        <title>The Global Catalogue of Microorganisms (GCM) 10K type strain sequencing project: providing services to taxonomists for standard genome sequencing and annotation.</title>
        <authorList>
            <consortium name="The Broad Institute Genomics Platform"/>
            <consortium name="The Broad Institute Genome Sequencing Center for Infectious Disease"/>
            <person name="Wu L."/>
            <person name="Ma J."/>
        </authorList>
    </citation>
    <scope>NUCLEOTIDE SEQUENCE [LARGE SCALE GENOMIC DNA]</scope>
    <source>
        <strain evidence="17">JCM 16904</strain>
    </source>
</reference>
<evidence type="ECO:0000256" key="9">
    <source>
        <dbReference type="ARBA" id="ARBA00016808"/>
    </source>
</evidence>
<dbReference type="Proteomes" id="UP001500902">
    <property type="component" value="Unassembled WGS sequence"/>
</dbReference>
<comment type="cofactor">
    <cofactor evidence="3">
        <name>Mn(2+)</name>
        <dbReference type="ChEBI" id="CHEBI:29035"/>
    </cofactor>
</comment>
<comment type="cofactor">
    <cofactor evidence="4">
        <name>Mg(2+)</name>
        <dbReference type="ChEBI" id="CHEBI:18420"/>
    </cofactor>
</comment>
<evidence type="ECO:0000256" key="1">
    <source>
        <dbReference type="ARBA" id="ARBA00001589"/>
    </source>
</evidence>
<comment type="subcellular location">
    <subcellularLocation>
        <location evidence="6">Cytoplasm</location>
    </subcellularLocation>
</comment>
<dbReference type="InterPro" id="IPR011042">
    <property type="entry name" value="6-blade_b-propeller_TolB-like"/>
</dbReference>
<evidence type="ECO:0000256" key="12">
    <source>
        <dbReference type="ARBA" id="ARBA00022801"/>
    </source>
</evidence>
<evidence type="ECO:0000313" key="16">
    <source>
        <dbReference type="EMBL" id="GAA3689068.1"/>
    </source>
</evidence>
<dbReference type="InterPro" id="IPR005511">
    <property type="entry name" value="SMP-30"/>
</dbReference>
<evidence type="ECO:0000256" key="8">
    <source>
        <dbReference type="ARBA" id="ARBA00013227"/>
    </source>
</evidence>
<dbReference type="PANTHER" id="PTHR10907:SF47">
    <property type="entry name" value="REGUCALCIN"/>
    <property type="match status" value="1"/>
</dbReference>
<dbReference type="EMBL" id="BAAAZP010000111">
    <property type="protein sequence ID" value="GAA3689068.1"/>
    <property type="molecule type" value="Genomic_DNA"/>
</dbReference>
<evidence type="ECO:0000256" key="2">
    <source>
        <dbReference type="ARBA" id="ARBA00001913"/>
    </source>
</evidence>
<dbReference type="Gene3D" id="2.120.10.30">
    <property type="entry name" value="TolB, C-terminal domain"/>
    <property type="match status" value="1"/>
</dbReference>
<keyword evidence="17" id="KW-1185">Reference proteome</keyword>
<feature type="domain" description="SMP-30/Gluconolactonase/LRE-like region" evidence="15">
    <location>
        <begin position="13"/>
        <end position="252"/>
    </location>
</feature>
<comment type="similarity">
    <text evidence="7">Belongs to the SMP-30/CGR1 family.</text>
</comment>